<evidence type="ECO:0000313" key="6">
    <source>
        <dbReference type="EMBL" id="GAA0365619.1"/>
    </source>
</evidence>
<accession>A0ABN0XJC8</accession>
<sequence>MKLNAITMGDPAGIGPEIAMKGLMNNETYRNNTLIIGSEKVLRYYSDLLKNPYPLNVISEPEAFEKDKINLIHAVDLSMEDFTIGEVSGIAGDAAYRYLERAIALAVEKRIEAVITGPLNKEALHKGGHYYDGHTEIFTDLTGTKTYAMMLWSEFMSVVHVSTHVSLREATDRVKKDRVMDCIKLGHDAIKQMGVDNPKVAVAGLNPHAGESGLFGHEDRDEIAPAVEEAKANGYNVSGPLPPDTVFLQASKGVYDIVVAMYHDQGHIPMKLLAFDSGVNITLGLPIIRTSVDHGTAFDIAGQGIASEKSMIHALKVSTRLTTQK</sequence>
<dbReference type="SUPFAM" id="SSF53659">
    <property type="entry name" value="Isocitrate/Isopropylmalate dehydrogenase-like"/>
    <property type="match status" value="1"/>
</dbReference>
<evidence type="ECO:0000256" key="1">
    <source>
        <dbReference type="ARBA" id="ARBA00001968"/>
    </source>
</evidence>
<evidence type="ECO:0000313" key="7">
    <source>
        <dbReference type="Proteomes" id="UP001501166"/>
    </source>
</evidence>
<dbReference type="PANTHER" id="PTHR30004">
    <property type="entry name" value="4-HYDROXYTHREONINE-4-PHOSPHATE DEHYDROGENASE"/>
    <property type="match status" value="1"/>
</dbReference>
<dbReference type="Proteomes" id="UP001501166">
    <property type="component" value="Unassembled WGS sequence"/>
</dbReference>
<evidence type="ECO:0000256" key="2">
    <source>
        <dbReference type="ARBA" id="ARBA00009464"/>
    </source>
</evidence>
<dbReference type="Pfam" id="PF04166">
    <property type="entry name" value="PdxA"/>
    <property type="match status" value="1"/>
</dbReference>
<comment type="cofactor">
    <cofactor evidence="1">
        <name>a divalent metal cation</name>
        <dbReference type="ChEBI" id="CHEBI:60240"/>
    </cofactor>
</comment>
<evidence type="ECO:0000256" key="5">
    <source>
        <dbReference type="ARBA" id="ARBA00023027"/>
    </source>
</evidence>
<comment type="similarity">
    <text evidence="2">Belongs to the PdxA family. PdxA2 subfamily.</text>
</comment>
<evidence type="ECO:0000256" key="3">
    <source>
        <dbReference type="ARBA" id="ARBA00022723"/>
    </source>
</evidence>
<dbReference type="InterPro" id="IPR005255">
    <property type="entry name" value="PdxA_fam"/>
</dbReference>
<protein>
    <submittedName>
        <fullName evidence="6">D-threonate 4-phosphate dehydrogenase</fullName>
    </submittedName>
</protein>
<dbReference type="RefSeq" id="WP_343755722.1">
    <property type="nucleotide sequence ID" value="NZ_BAAACW010000110.1"/>
</dbReference>
<dbReference type="Gene3D" id="3.40.718.10">
    <property type="entry name" value="Isopropylmalate Dehydrogenase"/>
    <property type="match status" value="1"/>
</dbReference>
<proteinExistence type="inferred from homology"/>
<keyword evidence="7" id="KW-1185">Reference proteome</keyword>
<dbReference type="EMBL" id="BAAACW010000110">
    <property type="protein sequence ID" value="GAA0365619.1"/>
    <property type="molecule type" value="Genomic_DNA"/>
</dbReference>
<keyword evidence="4" id="KW-0560">Oxidoreductase</keyword>
<reference evidence="6 7" key="1">
    <citation type="journal article" date="2019" name="Int. J. Syst. Evol. Microbiol.">
        <title>The Global Catalogue of Microorganisms (GCM) 10K type strain sequencing project: providing services to taxonomists for standard genome sequencing and annotation.</title>
        <authorList>
            <consortium name="The Broad Institute Genomics Platform"/>
            <consortium name="The Broad Institute Genome Sequencing Center for Infectious Disease"/>
            <person name="Wu L."/>
            <person name="Ma J."/>
        </authorList>
    </citation>
    <scope>NUCLEOTIDE SEQUENCE [LARGE SCALE GENOMIC DNA]</scope>
    <source>
        <strain evidence="6 7">JCM 12662</strain>
    </source>
</reference>
<keyword evidence="3" id="KW-0479">Metal-binding</keyword>
<name>A0ABN0XJC8_9LACT</name>
<organism evidence="6 7">
    <name type="scientific">Alkalibacterium iburiense</name>
    <dbReference type="NCBI Taxonomy" id="290589"/>
    <lineage>
        <taxon>Bacteria</taxon>
        <taxon>Bacillati</taxon>
        <taxon>Bacillota</taxon>
        <taxon>Bacilli</taxon>
        <taxon>Lactobacillales</taxon>
        <taxon>Carnobacteriaceae</taxon>
        <taxon>Alkalibacterium</taxon>
    </lineage>
</organism>
<comment type="caution">
    <text evidence="6">The sequence shown here is derived from an EMBL/GenBank/DDBJ whole genome shotgun (WGS) entry which is preliminary data.</text>
</comment>
<evidence type="ECO:0000256" key="4">
    <source>
        <dbReference type="ARBA" id="ARBA00023002"/>
    </source>
</evidence>
<dbReference type="PANTHER" id="PTHR30004:SF6">
    <property type="entry name" value="D-THREONATE 4-PHOSPHATE DEHYDROGENASE"/>
    <property type="match status" value="1"/>
</dbReference>
<gene>
    <name evidence="6" type="ORF">GCM10008932_17250</name>
</gene>
<dbReference type="NCBIfam" id="TIGR00557">
    <property type="entry name" value="pdxA"/>
    <property type="match status" value="1"/>
</dbReference>
<keyword evidence="5" id="KW-0520">NAD</keyword>